<organism evidence="2 3">
    <name type="scientific">Thalassiosira oceanica</name>
    <name type="common">Marine diatom</name>
    <dbReference type="NCBI Taxonomy" id="159749"/>
    <lineage>
        <taxon>Eukaryota</taxon>
        <taxon>Sar</taxon>
        <taxon>Stramenopiles</taxon>
        <taxon>Ochrophyta</taxon>
        <taxon>Bacillariophyta</taxon>
        <taxon>Coscinodiscophyceae</taxon>
        <taxon>Thalassiosirophycidae</taxon>
        <taxon>Thalassiosirales</taxon>
        <taxon>Thalassiosiraceae</taxon>
        <taxon>Thalassiosira</taxon>
    </lineage>
</organism>
<name>K0SD64_THAOC</name>
<evidence type="ECO:0000313" key="2">
    <source>
        <dbReference type="EMBL" id="EJK64053.1"/>
    </source>
</evidence>
<comment type="caution">
    <text evidence="2">The sequence shown here is derived from an EMBL/GenBank/DDBJ whole genome shotgun (WGS) entry which is preliminary data.</text>
</comment>
<evidence type="ECO:0000313" key="3">
    <source>
        <dbReference type="Proteomes" id="UP000266841"/>
    </source>
</evidence>
<protein>
    <submittedName>
        <fullName evidence="2">Uncharacterized protein</fullName>
    </submittedName>
</protein>
<evidence type="ECO:0000256" key="1">
    <source>
        <dbReference type="SAM" id="MobiDB-lite"/>
    </source>
</evidence>
<accession>K0SD64</accession>
<dbReference type="AlphaFoldDB" id="K0SD64"/>
<reference evidence="2 3" key="1">
    <citation type="journal article" date="2012" name="Genome Biol.">
        <title>Genome and low-iron response of an oceanic diatom adapted to chronic iron limitation.</title>
        <authorList>
            <person name="Lommer M."/>
            <person name="Specht M."/>
            <person name="Roy A.S."/>
            <person name="Kraemer L."/>
            <person name="Andreson R."/>
            <person name="Gutowska M.A."/>
            <person name="Wolf J."/>
            <person name="Bergner S.V."/>
            <person name="Schilhabel M.B."/>
            <person name="Klostermeier U.C."/>
            <person name="Beiko R.G."/>
            <person name="Rosenstiel P."/>
            <person name="Hippler M."/>
            <person name="Laroche J."/>
        </authorList>
    </citation>
    <scope>NUCLEOTIDE SEQUENCE [LARGE SCALE GENOMIC DNA]</scope>
    <source>
        <strain evidence="2 3">CCMP1005</strain>
    </source>
</reference>
<dbReference type="EMBL" id="AGNL01017699">
    <property type="protein sequence ID" value="EJK64053.1"/>
    <property type="molecule type" value="Genomic_DNA"/>
</dbReference>
<gene>
    <name evidence="2" type="ORF">THAOC_15251</name>
</gene>
<proteinExistence type="predicted"/>
<feature type="region of interest" description="Disordered" evidence="1">
    <location>
        <begin position="53"/>
        <end position="72"/>
    </location>
</feature>
<sequence length="121" mass="13157">MSRELLRSAMIAAGFDGEDLEPDSDAYLDFASLALTGEKRRLLGIREALREKQEGTCSTDDPTCGDPASGRPVAKTKMGEFEKFLTPDLEAGYADIIKFEDDGKVVHDYAARVGLPGRSTL</sequence>
<dbReference type="Proteomes" id="UP000266841">
    <property type="component" value="Unassembled WGS sequence"/>
</dbReference>
<keyword evidence="3" id="KW-1185">Reference proteome</keyword>